<proteinExistence type="predicted"/>
<keyword evidence="3" id="KW-1185">Reference proteome</keyword>
<protein>
    <submittedName>
        <fullName evidence="2">Uncharacterized protein</fullName>
    </submittedName>
</protein>
<evidence type="ECO:0000256" key="1">
    <source>
        <dbReference type="SAM" id="MobiDB-lite"/>
    </source>
</evidence>
<feature type="compositionally biased region" description="Low complexity" evidence="1">
    <location>
        <begin position="323"/>
        <end position="332"/>
    </location>
</feature>
<dbReference type="EMBL" id="JADCUA010000023">
    <property type="protein sequence ID" value="KAH9832114.1"/>
    <property type="molecule type" value="Genomic_DNA"/>
</dbReference>
<dbReference type="Proteomes" id="UP000814176">
    <property type="component" value="Unassembled WGS sequence"/>
</dbReference>
<feature type="compositionally biased region" description="Basic residues" evidence="1">
    <location>
        <begin position="207"/>
        <end position="225"/>
    </location>
</feature>
<dbReference type="GeneID" id="71998240"/>
<accession>A0ABQ8K5Z2</accession>
<feature type="region of interest" description="Disordered" evidence="1">
    <location>
        <begin position="246"/>
        <end position="265"/>
    </location>
</feature>
<feature type="region of interest" description="Disordered" evidence="1">
    <location>
        <begin position="307"/>
        <end position="343"/>
    </location>
</feature>
<gene>
    <name evidence="2" type="ORF">C8Q71DRAFT_282025</name>
</gene>
<feature type="compositionally biased region" description="Basic residues" evidence="1">
    <location>
        <begin position="154"/>
        <end position="163"/>
    </location>
</feature>
<feature type="compositionally biased region" description="Basic residues" evidence="1">
    <location>
        <begin position="121"/>
        <end position="143"/>
    </location>
</feature>
<feature type="region of interest" description="Disordered" evidence="1">
    <location>
        <begin position="1"/>
        <end position="76"/>
    </location>
</feature>
<comment type="caution">
    <text evidence="2">The sequence shown here is derived from an EMBL/GenBank/DDBJ whole genome shotgun (WGS) entry which is preliminary data.</text>
</comment>
<organism evidence="2 3">
    <name type="scientific">Rhodofomes roseus</name>
    <dbReference type="NCBI Taxonomy" id="34475"/>
    <lineage>
        <taxon>Eukaryota</taxon>
        <taxon>Fungi</taxon>
        <taxon>Dikarya</taxon>
        <taxon>Basidiomycota</taxon>
        <taxon>Agaricomycotina</taxon>
        <taxon>Agaricomycetes</taxon>
        <taxon>Polyporales</taxon>
        <taxon>Rhodofomes</taxon>
    </lineage>
</organism>
<feature type="compositionally biased region" description="Pro residues" evidence="1">
    <location>
        <begin position="164"/>
        <end position="174"/>
    </location>
</feature>
<feature type="region of interest" description="Disordered" evidence="1">
    <location>
        <begin position="89"/>
        <end position="225"/>
    </location>
</feature>
<sequence>MSSSGSGSDSSHDARRSGAHTATHRTLIGSRARRSPASQQRRDRPRRGHRRRPLHRLRLPLHVPVPAAPRRPHPPPLRRLRLRLLRLPPPLPRPHLRLVPPQPQLHPRHRNPPPPPLVQGKHPRRRPPRRLRRRPCPRHRLPPRLHDPLPPRQRPPRQRRPRRPPLPPAPPRAPRQPRLLLPRLRPLPLLRQQVPRRLPRQLPPRLHPLRLRPRRRQAPRPRRRRLPLRPRLRRVHRLLALPQLARRPQHRHARHRHPLPPRPLHLLPHHFLLPQRRPRPHRHRHPHQLHRPIRSLFSVRPSFPPLLCQSDAASPGPTHGDTRCPSPKTRPSTPRPGTSPPLLLCAHRSRSMARACAADERENVIIPGARPSLHLTVPCDAMRSVFRTVPSLSPTRRTRPSAPAPTPSSSLVPSPSVGGPYCVIRCHGASFASTSPTSRTRARLVPAAVRVRLPAWYRRRSASGAACSVPCS</sequence>
<evidence type="ECO:0000313" key="2">
    <source>
        <dbReference type="EMBL" id="KAH9832114.1"/>
    </source>
</evidence>
<evidence type="ECO:0000313" key="3">
    <source>
        <dbReference type="Proteomes" id="UP000814176"/>
    </source>
</evidence>
<reference evidence="2 3" key="1">
    <citation type="journal article" date="2021" name="Environ. Microbiol.">
        <title>Gene family expansions and transcriptome signatures uncover fungal adaptations to wood decay.</title>
        <authorList>
            <person name="Hage H."/>
            <person name="Miyauchi S."/>
            <person name="Viragh M."/>
            <person name="Drula E."/>
            <person name="Min B."/>
            <person name="Chaduli D."/>
            <person name="Navarro D."/>
            <person name="Favel A."/>
            <person name="Norest M."/>
            <person name="Lesage-Meessen L."/>
            <person name="Balint B."/>
            <person name="Merenyi Z."/>
            <person name="de Eugenio L."/>
            <person name="Morin E."/>
            <person name="Martinez A.T."/>
            <person name="Baldrian P."/>
            <person name="Stursova M."/>
            <person name="Martinez M.J."/>
            <person name="Novotny C."/>
            <person name="Magnuson J.K."/>
            <person name="Spatafora J.W."/>
            <person name="Maurice S."/>
            <person name="Pangilinan J."/>
            <person name="Andreopoulos W."/>
            <person name="LaButti K."/>
            <person name="Hundley H."/>
            <person name="Na H."/>
            <person name="Kuo A."/>
            <person name="Barry K."/>
            <person name="Lipzen A."/>
            <person name="Henrissat B."/>
            <person name="Riley R."/>
            <person name="Ahrendt S."/>
            <person name="Nagy L.G."/>
            <person name="Grigoriev I.V."/>
            <person name="Martin F."/>
            <person name="Rosso M.N."/>
        </authorList>
    </citation>
    <scope>NUCLEOTIDE SEQUENCE [LARGE SCALE GENOMIC DNA]</scope>
    <source>
        <strain evidence="2 3">CIRM-BRFM 1785</strain>
    </source>
</reference>
<feature type="compositionally biased region" description="Low complexity" evidence="1">
    <location>
        <begin position="176"/>
        <end position="196"/>
    </location>
</feature>
<dbReference type="RefSeq" id="XP_047775160.1">
    <property type="nucleotide sequence ID" value="XM_047917508.1"/>
</dbReference>
<feature type="compositionally biased region" description="Basic residues" evidence="1">
    <location>
        <begin position="247"/>
        <end position="259"/>
    </location>
</feature>
<name>A0ABQ8K5Z2_9APHY</name>
<feature type="compositionally biased region" description="Basic residues" evidence="1">
    <location>
        <begin position="43"/>
        <end position="59"/>
    </location>
</feature>
<feature type="region of interest" description="Disordered" evidence="1">
    <location>
        <begin position="391"/>
        <end position="414"/>
    </location>
</feature>